<keyword evidence="1" id="KW-0472">Membrane</keyword>
<gene>
    <name evidence="2" type="ORF">MW290_21310</name>
</gene>
<dbReference type="Proteomes" id="UP001056201">
    <property type="component" value="Chromosome 2"/>
</dbReference>
<keyword evidence="3" id="KW-1185">Reference proteome</keyword>
<keyword evidence="1" id="KW-0812">Transmembrane</keyword>
<evidence type="ECO:0000313" key="2">
    <source>
        <dbReference type="EMBL" id="URI11482.1"/>
    </source>
</evidence>
<evidence type="ECO:0000256" key="1">
    <source>
        <dbReference type="SAM" id="Phobius"/>
    </source>
</evidence>
<evidence type="ECO:0008006" key="4">
    <source>
        <dbReference type="Google" id="ProtNLM"/>
    </source>
</evidence>
<proteinExistence type="predicted"/>
<keyword evidence="1" id="KW-1133">Transmembrane helix</keyword>
<accession>A0ABY4SDT4</accession>
<feature type="transmembrane region" description="Helical" evidence="1">
    <location>
        <begin position="12"/>
        <end position="31"/>
    </location>
</feature>
<protein>
    <recommendedName>
        <fullName evidence="4">Transmembrane protein</fullName>
    </recommendedName>
</protein>
<name>A0ABY4SDT4_AQUTE</name>
<sequence>MSPNALAPVRGMILTAFSIWFVHFLLCWAAVEIWPHGPVANRMAWAFTALALAAMGWHYQRVQRLAGQGGVVGFSHRFAQGAVAIATVAVLFTALPAVVFVP</sequence>
<dbReference type="RefSeq" id="WP_250199676.1">
    <property type="nucleotide sequence ID" value="NZ_CP097636.1"/>
</dbReference>
<organism evidence="2 3">
    <name type="scientific">Aquincola tertiaricarbonis</name>
    <dbReference type="NCBI Taxonomy" id="391953"/>
    <lineage>
        <taxon>Bacteria</taxon>
        <taxon>Pseudomonadati</taxon>
        <taxon>Pseudomonadota</taxon>
        <taxon>Betaproteobacteria</taxon>
        <taxon>Burkholderiales</taxon>
        <taxon>Sphaerotilaceae</taxon>
        <taxon>Aquincola</taxon>
    </lineage>
</organism>
<reference evidence="2" key="1">
    <citation type="submission" date="2022-05" db="EMBL/GenBank/DDBJ databases">
        <title>An RpoN-dependent PEP-CTERM gene is involved in floc formation of an Aquincola tertiaricarbonis strain.</title>
        <authorList>
            <person name="Qiu D."/>
            <person name="Xia M."/>
        </authorList>
    </citation>
    <scope>NUCLEOTIDE SEQUENCE</scope>
    <source>
        <strain evidence="2">RN12</strain>
    </source>
</reference>
<evidence type="ECO:0000313" key="3">
    <source>
        <dbReference type="Proteomes" id="UP001056201"/>
    </source>
</evidence>
<feature type="transmembrane region" description="Helical" evidence="1">
    <location>
        <begin position="81"/>
        <end position="101"/>
    </location>
</feature>
<dbReference type="EMBL" id="CP097636">
    <property type="protein sequence ID" value="URI11482.1"/>
    <property type="molecule type" value="Genomic_DNA"/>
</dbReference>